<keyword evidence="3" id="KW-1185">Reference proteome</keyword>
<comment type="caution">
    <text evidence="2">The sequence shown here is derived from an EMBL/GenBank/DDBJ whole genome shotgun (WGS) entry which is preliminary data.</text>
</comment>
<organism evidence="2 3">
    <name type="scientific">Amantichitinum ursilacus</name>
    <dbReference type="NCBI Taxonomy" id="857265"/>
    <lineage>
        <taxon>Bacteria</taxon>
        <taxon>Pseudomonadati</taxon>
        <taxon>Pseudomonadota</taxon>
        <taxon>Betaproteobacteria</taxon>
        <taxon>Neisseriales</taxon>
        <taxon>Chitinibacteraceae</taxon>
        <taxon>Amantichitinum</taxon>
    </lineage>
</organism>
<dbReference type="InterPro" id="IPR017896">
    <property type="entry name" value="4Fe4S_Fe-S-bd"/>
</dbReference>
<dbReference type="Gene3D" id="3.40.50.740">
    <property type="match status" value="1"/>
</dbReference>
<proteinExistence type="predicted"/>
<dbReference type="SUPFAM" id="SSF54862">
    <property type="entry name" value="4Fe-4S ferredoxins"/>
    <property type="match status" value="1"/>
</dbReference>
<evidence type="ECO:0000313" key="3">
    <source>
        <dbReference type="Proteomes" id="UP000037939"/>
    </source>
</evidence>
<sequence>MSSDQSNSPFRPTNTVIKLHPVAAAPGLDRRTFMKWMAASAALATAACSGPPEEKIMPYVHMPEGMVPGQPQFYATMYPIDGVAQPVLVQTNMGRPGKVEGNPRHAFSQGGSDIYSQAAILELWDPDRSRTPLRGAVPASLDSVLALLNQQAPHWQHNGGAGLRLLLGPSTSPTLLAQLQALQQRYPAMRWAVHHPLRNTALDNASRDAFGQAVSWDYRFDQARVIASFDCDFLSDLPGATAYARQWANSRKPERAGGLSRLYAWQCVPGLVGAMADHRVLATPAQVEAALWQLAAALQLPGAPADAPATPQISALAADLRKAPGASVIIAGPRLSSQAHALVIALNQHLGNLGRTVLPLPAMDIASHAPQSVSALIDDLHAGRVQTLLILDANPAYDQPQLAAALARAGQLIHLGLYRDETALRAHWHLPMAHAFESWSDAYAADGSVCIQQPVITPLYDGVSPHWLLAQLLQAQATDDYATVRAYWQQQWGAADFEPGWQQALQHGVVAGWPAARPLTPGHITISTGFKSSASSSPYILAFAPDPRVRDGRYANNGWLQELPKPLSKLTWGNAIGLSAHTADQLQLDDGDLLQVKAQNQQIEAPIRRMSGVPDGVLVLYFGGGRQTGSVGQNVGHNVYPLRGAQPGWTLPAERVWATGEKAELAATQTHFDDEGRAPVLMLAAGAGQAHPALPPDPHARQASLYPPFSYDSYKWGMTLDLNACIGCGVCTIACQAENNIPVVGPGEVAKGRAMHWIRVDVYEGGPYPLPTRFQPVTCMHCENAPCEEVCPVGATVHDSEGLNVQVYNRCIGTRYCSNNCPYKVRRFNWLQYANVAQEPLKAQRNPEVTVRRRGVMEKCSYCLQRITRARLNAEKDQRRIQDGEMVTACQAACPAQAIHFGDLNDAGSDIRHIKASPLHYTLLEELNTQPRTTYLARLTNPNPAWPEASHGAT</sequence>
<dbReference type="RefSeq" id="WP_053939236.1">
    <property type="nucleotide sequence ID" value="NZ_LAQT01000031.1"/>
</dbReference>
<dbReference type="Pfam" id="PF13247">
    <property type="entry name" value="Fer4_11"/>
    <property type="match status" value="1"/>
</dbReference>
<dbReference type="InterPro" id="IPR009010">
    <property type="entry name" value="Asp_de-COase-like_dom_sf"/>
</dbReference>
<dbReference type="PROSITE" id="PS51379">
    <property type="entry name" value="4FE4S_FER_2"/>
    <property type="match status" value="2"/>
</dbReference>
<dbReference type="OrthoDB" id="9779457at2"/>
<gene>
    <name evidence="2" type="primary">ttrB</name>
    <name evidence="2" type="ORF">WG78_18220</name>
</gene>
<protein>
    <submittedName>
        <fullName evidence="2">Tetrathionate reductase subunit B</fullName>
    </submittedName>
</protein>
<dbReference type="SUPFAM" id="SSF50692">
    <property type="entry name" value="ADC-like"/>
    <property type="match status" value="1"/>
</dbReference>
<dbReference type="PANTHER" id="PTHR42783">
    <property type="entry name" value="GLUTAMATE SYNTHASE [NADPH] SMALL CHAIN"/>
    <property type="match status" value="1"/>
</dbReference>
<dbReference type="CDD" id="cd10551">
    <property type="entry name" value="PsrB"/>
    <property type="match status" value="1"/>
</dbReference>
<dbReference type="Gene3D" id="3.30.70.20">
    <property type="match status" value="2"/>
</dbReference>
<dbReference type="CDD" id="cd02784">
    <property type="entry name" value="MopB_CT_PHLH"/>
    <property type="match status" value="1"/>
</dbReference>
<dbReference type="EMBL" id="LAQT01000031">
    <property type="protein sequence ID" value="KPC50167.1"/>
    <property type="molecule type" value="Genomic_DNA"/>
</dbReference>
<reference evidence="2 3" key="1">
    <citation type="submission" date="2015-07" db="EMBL/GenBank/DDBJ databases">
        <title>Draft genome sequence of the Amantichitinum ursilacus IGB-41, a new chitin-degrading bacterium.</title>
        <authorList>
            <person name="Kirstahler P."/>
            <person name="Guenther M."/>
            <person name="Grumaz C."/>
            <person name="Rupp S."/>
            <person name="Zibek S."/>
            <person name="Sohn K."/>
        </authorList>
    </citation>
    <scope>NUCLEOTIDE SEQUENCE [LARGE SCALE GENOMIC DNA]</scope>
    <source>
        <strain evidence="2 3">IGB-41</strain>
    </source>
</reference>
<dbReference type="PANTHER" id="PTHR42783:SF3">
    <property type="entry name" value="GLUTAMATE SYNTHASE [NADPH] SMALL CHAIN-RELATED"/>
    <property type="match status" value="1"/>
</dbReference>
<dbReference type="AlphaFoldDB" id="A0A0N1JS39"/>
<feature type="domain" description="4Fe-4S ferredoxin-type" evidence="1">
    <location>
        <begin position="716"/>
        <end position="746"/>
    </location>
</feature>
<feature type="domain" description="4Fe-4S ferredoxin-type" evidence="1">
    <location>
        <begin position="770"/>
        <end position="801"/>
    </location>
</feature>
<dbReference type="SUPFAM" id="SSF53706">
    <property type="entry name" value="Formate dehydrogenase/DMSO reductase, domains 1-3"/>
    <property type="match status" value="1"/>
</dbReference>
<evidence type="ECO:0000259" key="1">
    <source>
        <dbReference type="PROSITE" id="PS51379"/>
    </source>
</evidence>
<dbReference type="STRING" id="857265.WG78_18220"/>
<name>A0A0N1JS39_9NEIS</name>
<dbReference type="PATRIC" id="fig|857265.3.peg.3727"/>
<evidence type="ECO:0000313" key="2">
    <source>
        <dbReference type="EMBL" id="KPC50167.1"/>
    </source>
</evidence>
<dbReference type="PROSITE" id="PS51318">
    <property type="entry name" value="TAT"/>
    <property type="match status" value="1"/>
</dbReference>
<dbReference type="Proteomes" id="UP000037939">
    <property type="component" value="Unassembled WGS sequence"/>
</dbReference>
<dbReference type="InterPro" id="IPR006311">
    <property type="entry name" value="TAT_signal"/>
</dbReference>
<dbReference type="Gene3D" id="2.40.40.20">
    <property type="match status" value="1"/>
</dbReference>
<accession>A0A0N1JS39</accession>